<dbReference type="PROSITE" id="PS50297">
    <property type="entry name" value="ANK_REP_REGION"/>
    <property type="match status" value="3"/>
</dbReference>
<evidence type="ECO:0000313" key="17">
    <source>
        <dbReference type="EMBL" id="KDR17553.1"/>
    </source>
</evidence>
<dbReference type="SUPFAM" id="SSF48403">
    <property type="entry name" value="Ankyrin repeat"/>
    <property type="match status" value="1"/>
</dbReference>
<feature type="region of interest" description="Disordered" evidence="16">
    <location>
        <begin position="670"/>
        <end position="746"/>
    </location>
</feature>
<keyword evidence="7" id="KW-0677">Repeat</keyword>
<feature type="compositionally biased region" description="Polar residues" evidence="16">
    <location>
        <begin position="670"/>
        <end position="682"/>
    </location>
</feature>
<keyword evidence="8" id="KW-0227">DNA damage</keyword>
<keyword evidence="13" id="KW-0539">Nucleus</keyword>
<dbReference type="PANTHER" id="PTHR46358:SF1">
    <property type="entry name" value="TONSOKU-LIKE PROTEIN"/>
    <property type="match status" value="1"/>
</dbReference>
<dbReference type="InterPro" id="IPR001611">
    <property type="entry name" value="Leu-rich_rpt"/>
</dbReference>
<gene>
    <name evidence="17" type="ORF">L798_08463</name>
</gene>
<feature type="repeat" description="ANK" evidence="14">
    <location>
        <begin position="520"/>
        <end position="552"/>
    </location>
</feature>
<dbReference type="InterPro" id="IPR002110">
    <property type="entry name" value="Ankyrin_rpt"/>
</dbReference>
<dbReference type="Pfam" id="PF13516">
    <property type="entry name" value="LRR_6"/>
    <property type="match status" value="2"/>
</dbReference>
<proteinExistence type="inferred from homology"/>
<sequence>MEEQKWIRRKTKAKNEENLDHLAHACNKLGELHFKHNRYEDALKEYKEESTVCEALGSVIRLAVAHRMIGEVYTSMGQYAKALKHQIKHLELARAEANQIEEQRALATIGRTYFCEAESIVNDDVSYQSALSNAKNAYKKSLDLCERLKGIGKWEHMEMRARLLLNIGLVLECQHDLQKAIDNIHKAVQICKEHDLFEDMFRCYSSLGMLYHRQHNSSKALNMLGLALDVAGRLEDKIQLSCEVFINKAEVLFSLPDFHGAKQELRHAYKLNTPIESDQKTISKNLKLAIVMCDTEDQLLNVPDTDFITKKKLYETMGDGCAAVKNYAKALEYYRKMLECTEALGESGQQLTAVYVSLSQTYKDNEQYNLALEFFYKELELWENNPAEACKTTLSIGEVLELQGRCYEELEETYYKARKFAQQASNLKLEATVLRELLGVQKLRGRDELAFETQRELQLMEKNVKDEMSSSSEDEEASPDIGHDICLETYSDSENENEEFDRPNQPRRQPARLRVRKNEKGETQLHLSCMNGNLTLVKKLIEQGHPVNIRDHCGWLPLHEACNHGHRDVVEFLLDKGAAINDRGGSQCGGVTPLHDAASCGHLDVMELLLDRGASGLSRTNEGQTPLDCLLKWYQRTDMRFGPVEQTFFEEIQMRLRTVLEKAGHCVDDLTTSTTNGNCTSRSHNKKRSRPTATLRRMLEDVTSEDESPASGWHQTSPGSNVTSSDDLPPGHHQDVDADVDDGWVGSGQELQNAAEEYRNVMTMLRNKEQANKEPSLHIEVKDMRGFLAEDDVGENWLEDDMASTSRPNKKRRLASPIEKHRLELMTGSSRRRSAMEMGVEGEDLQTEVILTPEDNRLHLNVIKVPHKSRSLGMLNVPRQTLPDTGFVTTATPQTTNSVEMAALQANKPVELAASLSVRVRVENKLLLVPVPLPEQLTIGWLAHEAAKRYFSIEGLQPSLSLVTRDGALLSDDDPVLLVMGSEEVLSTVTSWNIPPLTDRYMEACRSLRSAPDTHISSSLEASQATQRLQLSDLALPAAELAPLFRALNRQHTLQQLYLSGNCFGDEGVKLLVAGLPTLSQLQELDLSCNNISADGVLHLSTVFSNVTAPVLQALARLDLSHNPLGDGAVKHLNIILPKLVSLTVLQLQGCHLTVNCFKSADILLCLDSVHVLDVSYNSLGGSGLLGFLGWVCPAQIVTLNLGATTASGDSSVAHELIQMFTEKEFNRLTTLNLSDCKLRDEDIWSLLKVLQKGGTLETLQLAGNTELSSVSLRRLLQYQPALHSVDLSGCTNIATYLGNASPQLWMAQKCYKKLESLTLNSQDFGKEEMEALWWEAWGARAHVQRAPGGLLCLSLKE</sequence>
<protein>
    <recommendedName>
        <fullName evidence="4">Tonsoku-like protein</fullName>
    </recommendedName>
</protein>
<dbReference type="SMART" id="SM00368">
    <property type="entry name" value="LRR_RI"/>
    <property type="match status" value="4"/>
</dbReference>
<dbReference type="Proteomes" id="UP000027135">
    <property type="component" value="Unassembled WGS sequence"/>
</dbReference>
<dbReference type="GO" id="GO:0006325">
    <property type="term" value="P:chromatin organization"/>
    <property type="evidence" value="ECO:0007669"/>
    <property type="project" value="UniProtKB-KW"/>
</dbReference>
<feature type="compositionally biased region" description="Polar residues" evidence="16">
    <location>
        <begin position="713"/>
        <end position="726"/>
    </location>
</feature>
<keyword evidence="10" id="KW-0156">Chromatin regulator</keyword>
<dbReference type="SMART" id="SM00248">
    <property type="entry name" value="ANK"/>
    <property type="match status" value="3"/>
</dbReference>
<feature type="region of interest" description="Disordered" evidence="16">
    <location>
        <begin position="462"/>
        <end position="482"/>
    </location>
</feature>
<dbReference type="SMART" id="SM00028">
    <property type="entry name" value="TPR"/>
    <property type="match status" value="6"/>
</dbReference>
<keyword evidence="18" id="KW-1185">Reference proteome</keyword>
<dbReference type="OrthoDB" id="273147at2759"/>
<comment type="subcellular location">
    <subcellularLocation>
        <location evidence="2">Chromosome</location>
    </subcellularLocation>
    <subcellularLocation>
        <location evidence="1">Nucleus</location>
    </subcellularLocation>
</comment>
<dbReference type="Gene3D" id="1.25.40.10">
    <property type="entry name" value="Tetratricopeptide repeat domain"/>
    <property type="match status" value="2"/>
</dbReference>
<keyword evidence="6" id="KW-0433">Leucine-rich repeat</keyword>
<evidence type="ECO:0000256" key="2">
    <source>
        <dbReference type="ARBA" id="ARBA00004286"/>
    </source>
</evidence>
<dbReference type="SUPFAM" id="SSF52047">
    <property type="entry name" value="RNI-like"/>
    <property type="match status" value="1"/>
</dbReference>
<name>A0A067RF09_ZOONE</name>
<dbReference type="SUPFAM" id="SSF48452">
    <property type="entry name" value="TPR-like"/>
    <property type="match status" value="3"/>
</dbReference>
<dbReference type="eggNOG" id="KOG4308">
    <property type="taxonomic scope" value="Eukaryota"/>
</dbReference>
<dbReference type="GO" id="GO:0031297">
    <property type="term" value="P:replication fork processing"/>
    <property type="evidence" value="ECO:0007669"/>
    <property type="project" value="TreeGrafter"/>
</dbReference>
<dbReference type="Pfam" id="PF13424">
    <property type="entry name" value="TPR_12"/>
    <property type="match status" value="1"/>
</dbReference>
<dbReference type="InterPro" id="IPR032675">
    <property type="entry name" value="LRR_dom_sf"/>
</dbReference>
<evidence type="ECO:0000256" key="12">
    <source>
        <dbReference type="ARBA" id="ARBA00023204"/>
    </source>
</evidence>
<keyword evidence="11 14" id="KW-0040">ANK repeat</keyword>
<dbReference type="Gene3D" id="1.25.40.20">
    <property type="entry name" value="Ankyrin repeat-containing domain"/>
    <property type="match status" value="1"/>
</dbReference>
<keyword evidence="12" id="KW-0234">DNA repair</keyword>
<evidence type="ECO:0000256" key="4">
    <source>
        <dbReference type="ARBA" id="ARBA00017829"/>
    </source>
</evidence>
<evidence type="ECO:0000256" key="8">
    <source>
        <dbReference type="ARBA" id="ARBA00022763"/>
    </source>
</evidence>
<evidence type="ECO:0000256" key="1">
    <source>
        <dbReference type="ARBA" id="ARBA00004123"/>
    </source>
</evidence>
<dbReference type="InterPro" id="IPR019734">
    <property type="entry name" value="TPR_rpt"/>
</dbReference>
<dbReference type="Gene3D" id="3.80.10.10">
    <property type="entry name" value="Ribonuclease Inhibitor"/>
    <property type="match status" value="1"/>
</dbReference>
<feature type="repeat" description="ANK" evidence="14">
    <location>
        <begin position="589"/>
        <end position="621"/>
    </location>
</feature>
<feature type="repeat" description="ANK" evidence="14">
    <location>
        <begin position="553"/>
        <end position="585"/>
    </location>
</feature>
<dbReference type="InterPro" id="IPR011990">
    <property type="entry name" value="TPR-like_helical_dom_sf"/>
</dbReference>
<evidence type="ECO:0000256" key="7">
    <source>
        <dbReference type="ARBA" id="ARBA00022737"/>
    </source>
</evidence>
<feature type="repeat" description="TPR" evidence="15">
    <location>
        <begin position="352"/>
        <end position="385"/>
    </location>
</feature>
<accession>A0A067RF09</accession>
<evidence type="ECO:0000256" key="6">
    <source>
        <dbReference type="ARBA" id="ARBA00022614"/>
    </source>
</evidence>
<dbReference type="PROSITE" id="PS50088">
    <property type="entry name" value="ANK_REPEAT"/>
    <property type="match status" value="3"/>
</dbReference>
<dbReference type="STRING" id="136037.A0A067RF09"/>
<dbReference type="eggNOG" id="KOG0504">
    <property type="taxonomic scope" value="Eukaryota"/>
</dbReference>
<dbReference type="GO" id="GO:0043596">
    <property type="term" value="C:nuclear replication fork"/>
    <property type="evidence" value="ECO:0007669"/>
    <property type="project" value="TreeGrafter"/>
</dbReference>
<dbReference type="InterPro" id="IPR036770">
    <property type="entry name" value="Ankyrin_rpt-contain_sf"/>
</dbReference>
<dbReference type="InterPro" id="IPR052311">
    <property type="entry name" value="MMS22L-TONSL_complex_comp"/>
</dbReference>
<evidence type="ECO:0000313" key="18">
    <source>
        <dbReference type="Proteomes" id="UP000027135"/>
    </source>
</evidence>
<dbReference type="PANTHER" id="PTHR46358">
    <property type="entry name" value="TONSOKU-LIKE PROTEIN"/>
    <property type="match status" value="1"/>
</dbReference>
<keyword evidence="9 15" id="KW-0802">TPR repeat</keyword>
<evidence type="ECO:0000256" key="14">
    <source>
        <dbReference type="PROSITE-ProRule" id="PRU00023"/>
    </source>
</evidence>
<dbReference type="Pfam" id="PF12796">
    <property type="entry name" value="Ank_2"/>
    <property type="match status" value="1"/>
</dbReference>
<dbReference type="FunCoup" id="A0A067RF09">
    <property type="interactions" value="309"/>
</dbReference>
<dbReference type="InParanoid" id="A0A067RF09"/>
<evidence type="ECO:0000256" key="11">
    <source>
        <dbReference type="ARBA" id="ARBA00023043"/>
    </source>
</evidence>
<evidence type="ECO:0000256" key="15">
    <source>
        <dbReference type="PROSITE-ProRule" id="PRU00339"/>
    </source>
</evidence>
<comment type="similarity">
    <text evidence="3">Belongs to the Tonsoku family.</text>
</comment>
<evidence type="ECO:0000256" key="16">
    <source>
        <dbReference type="SAM" id="MobiDB-lite"/>
    </source>
</evidence>
<evidence type="ECO:0000256" key="13">
    <source>
        <dbReference type="ARBA" id="ARBA00023242"/>
    </source>
</evidence>
<dbReference type="PROSITE" id="PS50005">
    <property type="entry name" value="TPR"/>
    <property type="match status" value="1"/>
</dbReference>
<evidence type="ECO:0000256" key="9">
    <source>
        <dbReference type="ARBA" id="ARBA00022803"/>
    </source>
</evidence>
<keyword evidence="5" id="KW-0158">Chromosome</keyword>
<evidence type="ECO:0000256" key="3">
    <source>
        <dbReference type="ARBA" id="ARBA00010999"/>
    </source>
</evidence>
<dbReference type="OMA" id="ITQHLAK"/>
<reference evidence="17 18" key="1">
    <citation type="journal article" date="2014" name="Nat. Commun.">
        <title>Molecular traces of alternative social organization in a termite genome.</title>
        <authorList>
            <person name="Terrapon N."/>
            <person name="Li C."/>
            <person name="Robertson H.M."/>
            <person name="Ji L."/>
            <person name="Meng X."/>
            <person name="Booth W."/>
            <person name="Chen Z."/>
            <person name="Childers C.P."/>
            <person name="Glastad K.M."/>
            <person name="Gokhale K."/>
            <person name="Gowin J."/>
            <person name="Gronenberg W."/>
            <person name="Hermansen R.A."/>
            <person name="Hu H."/>
            <person name="Hunt B.G."/>
            <person name="Huylmans A.K."/>
            <person name="Khalil S.M."/>
            <person name="Mitchell R.D."/>
            <person name="Munoz-Torres M.C."/>
            <person name="Mustard J.A."/>
            <person name="Pan H."/>
            <person name="Reese J.T."/>
            <person name="Scharf M.E."/>
            <person name="Sun F."/>
            <person name="Vogel H."/>
            <person name="Xiao J."/>
            <person name="Yang W."/>
            <person name="Yang Z."/>
            <person name="Yang Z."/>
            <person name="Zhou J."/>
            <person name="Zhu J."/>
            <person name="Brent C.S."/>
            <person name="Elsik C.G."/>
            <person name="Goodisman M.A."/>
            <person name="Liberles D.A."/>
            <person name="Roe R.M."/>
            <person name="Vargo E.L."/>
            <person name="Vilcinskas A."/>
            <person name="Wang J."/>
            <person name="Bornberg-Bauer E."/>
            <person name="Korb J."/>
            <person name="Zhang G."/>
            <person name="Liebig J."/>
        </authorList>
    </citation>
    <scope>NUCLEOTIDE SEQUENCE [LARGE SCALE GENOMIC DNA]</scope>
    <source>
        <tissue evidence="17">Whole organism</tissue>
    </source>
</reference>
<evidence type="ECO:0000256" key="10">
    <source>
        <dbReference type="ARBA" id="ARBA00022853"/>
    </source>
</evidence>
<evidence type="ECO:0000256" key="5">
    <source>
        <dbReference type="ARBA" id="ARBA00022454"/>
    </source>
</evidence>
<dbReference type="EMBL" id="KK852729">
    <property type="protein sequence ID" value="KDR17553.1"/>
    <property type="molecule type" value="Genomic_DNA"/>
</dbReference>
<organism evidence="17 18">
    <name type="scientific">Zootermopsis nevadensis</name>
    <name type="common">Dampwood termite</name>
    <dbReference type="NCBI Taxonomy" id="136037"/>
    <lineage>
        <taxon>Eukaryota</taxon>
        <taxon>Metazoa</taxon>
        <taxon>Ecdysozoa</taxon>
        <taxon>Arthropoda</taxon>
        <taxon>Hexapoda</taxon>
        <taxon>Insecta</taxon>
        <taxon>Pterygota</taxon>
        <taxon>Neoptera</taxon>
        <taxon>Polyneoptera</taxon>
        <taxon>Dictyoptera</taxon>
        <taxon>Blattodea</taxon>
        <taxon>Blattoidea</taxon>
        <taxon>Termitoidae</taxon>
        <taxon>Termopsidae</taxon>
        <taxon>Zootermopsis</taxon>
    </lineage>
</organism>
<dbReference type="GO" id="GO:0000724">
    <property type="term" value="P:double-strand break repair via homologous recombination"/>
    <property type="evidence" value="ECO:0007669"/>
    <property type="project" value="TreeGrafter"/>
</dbReference>